<sequence>MAKDSKPAEEGAEAAPKKSKKLLIIIVLAVVLLLAAGAGAFLMMSGSKDDEHLDDDEVAQETAKKPAKKKKDKTAPPVFVNLDPFTVNLVPEVGDQYLQVVLSVELDEPPSQATLAMMMPRIRNNVTLLLSSKKASELQSKEGKEQLATEIQTEINSAIEPPTKNKRGEIIPPEGPVVSVLFTSFIIQ</sequence>
<keyword evidence="8 10" id="KW-1133">Transmembrane helix</keyword>
<evidence type="ECO:0000256" key="6">
    <source>
        <dbReference type="ARBA" id="ARBA00022692"/>
    </source>
</evidence>
<dbReference type="PANTHER" id="PTHR35091:SF2">
    <property type="entry name" value="FLAGELLAR PROTEIN FLIL"/>
    <property type="match status" value="1"/>
</dbReference>
<evidence type="ECO:0000256" key="10">
    <source>
        <dbReference type="RuleBase" id="RU364125"/>
    </source>
</evidence>
<dbReference type="PANTHER" id="PTHR35091">
    <property type="entry name" value="FLAGELLAR PROTEIN FLIL"/>
    <property type="match status" value="1"/>
</dbReference>
<keyword evidence="10" id="KW-0997">Cell inner membrane</keyword>
<evidence type="ECO:0000256" key="9">
    <source>
        <dbReference type="ARBA" id="ARBA00023136"/>
    </source>
</evidence>
<keyword evidence="9 10" id="KW-0472">Membrane</keyword>
<dbReference type="InterPro" id="IPR005503">
    <property type="entry name" value="FliL"/>
</dbReference>
<evidence type="ECO:0000256" key="2">
    <source>
        <dbReference type="ARBA" id="ARBA00004162"/>
    </source>
</evidence>
<evidence type="ECO:0000256" key="3">
    <source>
        <dbReference type="ARBA" id="ARBA00008281"/>
    </source>
</evidence>
<evidence type="ECO:0000256" key="1">
    <source>
        <dbReference type="ARBA" id="ARBA00002254"/>
    </source>
</evidence>
<comment type="subcellular location">
    <subcellularLocation>
        <location evidence="10">Cell inner membrane</location>
    </subcellularLocation>
    <subcellularLocation>
        <location evidence="2">Cell membrane</location>
        <topology evidence="2">Single-pass membrane protein</topology>
    </subcellularLocation>
</comment>
<dbReference type="Pfam" id="PF03748">
    <property type="entry name" value="FliL"/>
    <property type="match status" value="1"/>
</dbReference>
<proteinExistence type="inferred from homology"/>
<accession>A0ABZ2XEY7</accession>
<keyword evidence="5 10" id="KW-0145">Chemotaxis</keyword>
<evidence type="ECO:0000313" key="13">
    <source>
        <dbReference type="Proteomes" id="UP001479520"/>
    </source>
</evidence>
<keyword evidence="12" id="KW-0966">Cell projection</keyword>
<dbReference type="RefSeq" id="WP_341743545.1">
    <property type="nucleotide sequence ID" value="NZ_CP151406.1"/>
</dbReference>
<dbReference type="Proteomes" id="UP001479520">
    <property type="component" value="Chromosome"/>
</dbReference>
<evidence type="ECO:0000313" key="12">
    <source>
        <dbReference type="EMBL" id="WZJ21188.1"/>
    </source>
</evidence>
<feature type="transmembrane region" description="Helical" evidence="10">
    <location>
        <begin position="22"/>
        <end position="44"/>
    </location>
</feature>
<comment type="similarity">
    <text evidence="3 10">Belongs to the FliL family.</text>
</comment>
<keyword evidence="12" id="KW-0969">Cilium</keyword>
<evidence type="ECO:0000256" key="8">
    <source>
        <dbReference type="ARBA" id="ARBA00022989"/>
    </source>
</evidence>
<evidence type="ECO:0000256" key="7">
    <source>
        <dbReference type="ARBA" id="ARBA00022779"/>
    </source>
</evidence>
<keyword evidence="6 10" id="KW-0812">Transmembrane</keyword>
<comment type="function">
    <text evidence="1 10">Controls the rotational direction of flagella during chemotaxis.</text>
</comment>
<evidence type="ECO:0000256" key="11">
    <source>
        <dbReference type="SAM" id="MobiDB-lite"/>
    </source>
</evidence>
<keyword evidence="12" id="KW-0282">Flagellum</keyword>
<evidence type="ECO:0000256" key="4">
    <source>
        <dbReference type="ARBA" id="ARBA00022475"/>
    </source>
</evidence>
<feature type="region of interest" description="Disordered" evidence="11">
    <location>
        <begin position="49"/>
        <end position="75"/>
    </location>
</feature>
<reference evidence="12 13" key="1">
    <citation type="submission" date="2024-04" db="EMBL/GenBank/DDBJ databases">
        <title>Dissimilatory iodate-reducing microorganisms contribute to the enrichment of iodine in groundwater.</title>
        <authorList>
            <person name="Jiang Z."/>
        </authorList>
    </citation>
    <scope>NUCLEOTIDE SEQUENCE [LARGE SCALE GENOMIC DNA]</scope>
    <source>
        <strain evidence="12 13">NCP973</strain>
    </source>
</reference>
<keyword evidence="7 10" id="KW-0283">Flagellar rotation</keyword>
<keyword evidence="4" id="KW-1003">Cell membrane</keyword>
<dbReference type="EMBL" id="CP151406">
    <property type="protein sequence ID" value="WZJ21188.1"/>
    <property type="molecule type" value="Genomic_DNA"/>
</dbReference>
<keyword evidence="13" id="KW-1185">Reference proteome</keyword>
<protein>
    <recommendedName>
        <fullName evidence="10">Flagellar protein FliL</fullName>
    </recommendedName>
</protein>
<name>A0ABZ2XEY7_9RHOO</name>
<evidence type="ECO:0000256" key="5">
    <source>
        <dbReference type="ARBA" id="ARBA00022500"/>
    </source>
</evidence>
<gene>
    <name evidence="12" type="ORF">AADV58_14720</name>
</gene>
<organism evidence="12 13">
    <name type="scientific">Azonexus hydrophilus</name>
    <dbReference type="NCBI Taxonomy" id="418702"/>
    <lineage>
        <taxon>Bacteria</taxon>
        <taxon>Pseudomonadati</taxon>
        <taxon>Pseudomonadota</taxon>
        <taxon>Betaproteobacteria</taxon>
        <taxon>Rhodocyclales</taxon>
        <taxon>Azonexaceae</taxon>
        <taxon>Azonexus</taxon>
    </lineage>
</organism>